<evidence type="ECO:0000313" key="11">
    <source>
        <dbReference type="RefSeq" id="XP_034255692.1"/>
    </source>
</evidence>
<dbReference type="InterPro" id="IPR000727">
    <property type="entry name" value="T_SNARE_dom"/>
</dbReference>
<dbReference type="RefSeq" id="XP_034255692.1">
    <property type="nucleotide sequence ID" value="XM_034399801.1"/>
</dbReference>
<dbReference type="InterPro" id="IPR006012">
    <property type="entry name" value="Syntaxin/epimorphin_CS"/>
</dbReference>
<dbReference type="Pfam" id="PF00804">
    <property type="entry name" value="Syntaxin"/>
    <property type="match status" value="1"/>
</dbReference>
<keyword evidence="6 8" id="KW-0472">Membrane</keyword>
<organism evidence="11">
    <name type="scientific">Thrips palmi</name>
    <name type="common">Melon thrips</name>
    <dbReference type="NCBI Taxonomy" id="161013"/>
    <lineage>
        <taxon>Eukaryota</taxon>
        <taxon>Metazoa</taxon>
        <taxon>Ecdysozoa</taxon>
        <taxon>Arthropoda</taxon>
        <taxon>Hexapoda</taxon>
        <taxon>Insecta</taxon>
        <taxon>Pterygota</taxon>
        <taxon>Neoptera</taxon>
        <taxon>Paraneoptera</taxon>
        <taxon>Thysanoptera</taxon>
        <taxon>Terebrantia</taxon>
        <taxon>Thripoidea</taxon>
        <taxon>Thripidae</taxon>
        <taxon>Thrips</taxon>
    </lineage>
</organism>
<dbReference type="AlphaFoldDB" id="A0A6P9AC37"/>
<protein>
    <submittedName>
        <fullName evidence="11">Syntaxin-1A-like</fullName>
    </submittedName>
</protein>
<evidence type="ECO:0000256" key="8">
    <source>
        <dbReference type="SAM" id="Phobius"/>
    </source>
</evidence>
<keyword evidence="3 8" id="KW-0812">Transmembrane</keyword>
<dbReference type="GO" id="GO:0000149">
    <property type="term" value="F:SNARE binding"/>
    <property type="evidence" value="ECO:0007669"/>
    <property type="project" value="TreeGrafter"/>
</dbReference>
<dbReference type="GO" id="GO:0006906">
    <property type="term" value="P:vesicle fusion"/>
    <property type="evidence" value="ECO:0007669"/>
    <property type="project" value="TreeGrafter"/>
</dbReference>
<dbReference type="InterPro" id="IPR045242">
    <property type="entry name" value="Syntaxin"/>
</dbReference>
<dbReference type="PANTHER" id="PTHR19957">
    <property type="entry name" value="SYNTAXIN"/>
    <property type="match status" value="1"/>
</dbReference>
<dbReference type="PROSITE" id="PS00914">
    <property type="entry name" value="SYNTAXIN"/>
    <property type="match status" value="1"/>
</dbReference>
<gene>
    <name evidence="11" type="primary">LOC117653845</name>
</gene>
<keyword evidence="7" id="KW-0175">Coiled coil</keyword>
<dbReference type="Proteomes" id="UP000515158">
    <property type="component" value="Unplaced"/>
</dbReference>
<dbReference type="GO" id="GO:0006836">
    <property type="term" value="P:neurotransmitter transport"/>
    <property type="evidence" value="ECO:0007669"/>
    <property type="project" value="UniProtKB-KW"/>
</dbReference>
<evidence type="ECO:0000256" key="5">
    <source>
        <dbReference type="ARBA" id="ARBA00022989"/>
    </source>
</evidence>
<feature type="coiled-coil region" evidence="7">
    <location>
        <begin position="73"/>
        <end position="138"/>
    </location>
</feature>
<accession>A0A6P9AC37</accession>
<evidence type="ECO:0000256" key="1">
    <source>
        <dbReference type="ARBA" id="ARBA00004211"/>
    </source>
</evidence>
<reference evidence="11" key="1">
    <citation type="submission" date="2025-08" db="UniProtKB">
        <authorList>
            <consortium name="RefSeq"/>
        </authorList>
    </citation>
    <scope>IDENTIFICATION</scope>
    <source>
        <tissue evidence="11">Total insect</tissue>
    </source>
</reference>
<evidence type="ECO:0000256" key="6">
    <source>
        <dbReference type="ARBA" id="ARBA00023136"/>
    </source>
</evidence>
<dbReference type="Gene3D" id="1.20.58.70">
    <property type="match status" value="1"/>
</dbReference>
<evidence type="ECO:0000256" key="4">
    <source>
        <dbReference type="ARBA" id="ARBA00022775"/>
    </source>
</evidence>
<evidence type="ECO:0000256" key="7">
    <source>
        <dbReference type="SAM" id="Coils"/>
    </source>
</evidence>
<keyword evidence="4" id="KW-0813">Transport</keyword>
<dbReference type="Gene3D" id="1.20.5.110">
    <property type="match status" value="1"/>
</dbReference>
<dbReference type="KEGG" id="tpal:117653845"/>
<dbReference type="GO" id="GO:0048278">
    <property type="term" value="P:vesicle docking"/>
    <property type="evidence" value="ECO:0007669"/>
    <property type="project" value="TreeGrafter"/>
</dbReference>
<dbReference type="PANTHER" id="PTHR19957:SF307">
    <property type="entry name" value="PROTEIN SSO1-RELATED"/>
    <property type="match status" value="1"/>
</dbReference>
<comment type="similarity">
    <text evidence="2">Belongs to the syntaxin family.</text>
</comment>
<dbReference type="SUPFAM" id="SSF47661">
    <property type="entry name" value="t-snare proteins"/>
    <property type="match status" value="1"/>
</dbReference>
<dbReference type="SMART" id="SM00397">
    <property type="entry name" value="t_SNARE"/>
    <property type="match status" value="1"/>
</dbReference>
<evidence type="ECO:0000259" key="9">
    <source>
        <dbReference type="PROSITE" id="PS50192"/>
    </source>
</evidence>
<keyword evidence="4" id="KW-0532">Neurotransmitter transport</keyword>
<dbReference type="InterPro" id="IPR010989">
    <property type="entry name" value="SNARE"/>
</dbReference>
<evidence type="ECO:0000256" key="3">
    <source>
        <dbReference type="ARBA" id="ARBA00022692"/>
    </source>
</evidence>
<feature type="domain" description="T-SNARE coiled-coil homology" evidence="9">
    <location>
        <begin position="231"/>
        <end position="293"/>
    </location>
</feature>
<dbReference type="GeneID" id="117653845"/>
<dbReference type="GO" id="GO:0005886">
    <property type="term" value="C:plasma membrane"/>
    <property type="evidence" value="ECO:0007669"/>
    <property type="project" value="TreeGrafter"/>
</dbReference>
<dbReference type="Pfam" id="PF05739">
    <property type="entry name" value="SNARE"/>
    <property type="match status" value="1"/>
</dbReference>
<dbReference type="GO" id="GO:0006887">
    <property type="term" value="P:exocytosis"/>
    <property type="evidence" value="ECO:0007669"/>
    <property type="project" value="TreeGrafter"/>
</dbReference>
<keyword evidence="5 8" id="KW-1133">Transmembrane helix</keyword>
<dbReference type="CDD" id="cd15848">
    <property type="entry name" value="SNARE_syntaxin1-like"/>
    <property type="match status" value="1"/>
</dbReference>
<dbReference type="GO" id="GO:0031201">
    <property type="term" value="C:SNARE complex"/>
    <property type="evidence" value="ECO:0007669"/>
    <property type="project" value="TreeGrafter"/>
</dbReference>
<feature type="transmembrane region" description="Helical" evidence="8">
    <location>
        <begin position="305"/>
        <end position="324"/>
    </location>
</feature>
<dbReference type="InParanoid" id="A0A6P9AC37"/>
<dbReference type="OrthoDB" id="10255013at2759"/>
<comment type="subcellular location">
    <subcellularLocation>
        <location evidence="1">Membrane</location>
        <topology evidence="1">Single-pass type IV membrane protein</topology>
    </subcellularLocation>
</comment>
<proteinExistence type="inferred from homology"/>
<name>A0A6P9AC37_THRPL</name>
<dbReference type="GO" id="GO:0012505">
    <property type="term" value="C:endomembrane system"/>
    <property type="evidence" value="ECO:0007669"/>
    <property type="project" value="TreeGrafter"/>
</dbReference>
<keyword evidence="10" id="KW-1185">Reference proteome</keyword>
<dbReference type="InterPro" id="IPR006011">
    <property type="entry name" value="Syntaxin_N"/>
</dbReference>
<sequence length="325" mass="36605">MKDRLAELHQEVVDKLEDQVRSTQWYDVPVKKSSFKHTDERPLLEKSKSITQKFLRKEDNKSSVKNAKTDRFLANLQAKMQIIKSEVSTIQCNTKEITALHTKALMVPRLAPEEEMRIKELEQKTREANGRITKLMAEVESMNVPDSAPIQRIHSVQLSQGYKSIEQAMGRYEAELRRYAKALHQQVAQQMAIANGGRCDSGVVDAYIENGKLGMFVDNYLTTEQEARTMLQDVQDRHKELLALEKSIVEVQELFVCIHQLTEHQGDMIDSIEAHVEAANAKVADGSKNLKSAKKKQKSARKKKVILSAVGAAVATGLIATLILV</sequence>
<dbReference type="PROSITE" id="PS50192">
    <property type="entry name" value="T_SNARE"/>
    <property type="match status" value="1"/>
</dbReference>
<dbReference type="GO" id="GO:0006886">
    <property type="term" value="P:intracellular protein transport"/>
    <property type="evidence" value="ECO:0007669"/>
    <property type="project" value="InterPro"/>
</dbReference>
<dbReference type="GO" id="GO:0005484">
    <property type="term" value="F:SNAP receptor activity"/>
    <property type="evidence" value="ECO:0007669"/>
    <property type="project" value="InterPro"/>
</dbReference>
<evidence type="ECO:0000313" key="10">
    <source>
        <dbReference type="Proteomes" id="UP000515158"/>
    </source>
</evidence>
<evidence type="ECO:0000256" key="2">
    <source>
        <dbReference type="ARBA" id="ARBA00009063"/>
    </source>
</evidence>